<dbReference type="Pfam" id="PF02801">
    <property type="entry name" value="Ketoacyl-synt_C"/>
    <property type="match status" value="2"/>
</dbReference>
<dbReference type="Pfam" id="PF14765">
    <property type="entry name" value="PS-DH"/>
    <property type="match status" value="1"/>
</dbReference>
<feature type="domain" description="Carrier" evidence="11">
    <location>
        <begin position="1545"/>
        <end position="1619"/>
    </location>
</feature>
<dbReference type="SMART" id="SM00823">
    <property type="entry name" value="PKS_PP"/>
    <property type="match status" value="3"/>
</dbReference>
<evidence type="ECO:0000256" key="9">
    <source>
        <dbReference type="PROSITE-ProRule" id="PRU01363"/>
    </source>
</evidence>
<evidence type="ECO:0000256" key="6">
    <source>
        <dbReference type="ARBA" id="ARBA00022553"/>
    </source>
</evidence>
<keyword evidence="8" id="KW-0677">Repeat</keyword>
<dbReference type="InterPro" id="IPR006162">
    <property type="entry name" value="Ppantetheine_attach_site"/>
</dbReference>
<keyword evidence="7" id="KW-0808">Transferase</keyword>
<dbReference type="InterPro" id="IPR014031">
    <property type="entry name" value="Ketoacyl_synth_C"/>
</dbReference>
<name>A0ABT8V4C3_9BACL</name>
<feature type="active site" description="Proton donor; for dehydratase activity" evidence="9">
    <location>
        <position position="197"/>
    </location>
</feature>
<comment type="subcellular location">
    <subcellularLocation>
        <location evidence="2">Cytoplasm</location>
    </subcellularLocation>
</comment>
<accession>A0ABT8V4C3</accession>
<comment type="caution">
    <text evidence="14">The sequence shown here is derived from an EMBL/GenBank/DDBJ whole genome shotgun (WGS) entry which is preliminary data.</text>
</comment>
<dbReference type="InterPro" id="IPR057326">
    <property type="entry name" value="KR_dom"/>
</dbReference>
<dbReference type="InterPro" id="IPR042104">
    <property type="entry name" value="PKS_dehydratase_sf"/>
</dbReference>
<feature type="domain" description="Carrier" evidence="11">
    <location>
        <begin position="2332"/>
        <end position="2409"/>
    </location>
</feature>
<dbReference type="InterPro" id="IPR036291">
    <property type="entry name" value="NAD(P)-bd_dom_sf"/>
</dbReference>
<evidence type="ECO:0000313" key="15">
    <source>
        <dbReference type="Proteomes" id="UP001168883"/>
    </source>
</evidence>
<evidence type="ECO:0000256" key="7">
    <source>
        <dbReference type="ARBA" id="ARBA00022679"/>
    </source>
</evidence>
<reference evidence="14" key="1">
    <citation type="submission" date="2023-07" db="EMBL/GenBank/DDBJ databases">
        <authorList>
            <person name="Aktuganov G."/>
            <person name="Boyko T."/>
            <person name="Delegan Y."/>
            <person name="Galimzianova N."/>
            <person name="Gilvanova E."/>
            <person name="Korobov V."/>
            <person name="Kuzmina L."/>
            <person name="Melentiev A."/>
            <person name="Milman P."/>
            <person name="Ryabova A."/>
            <person name="Stupak E."/>
            <person name="Yasakov T."/>
            <person name="Zharikova N."/>
            <person name="Zhurenko E."/>
        </authorList>
    </citation>
    <scope>NUCLEOTIDE SEQUENCE</scope>
    <source>
        <strain evidence="14">IB-739</strain>
    </source>
</reference>
<dbReference type="PROSITE" id="PS52019">
    <property type="entry name" value="PKS_MFAS_DH"/>
    <property type="match status" value="1"/>
</dbReference>
<dbReference type="Gene3D" id="3.40.50.720">
    <property type="entry name" value="NAD(P)-binding Rossmann-like Domain"/>
    <property type="match status" value="1"/>
</dbReference>
<feature type="domain" description="Ketosynthase family 3 (KS3)" evidence="12">
    <location>
        <begin position="1676"/>
        <end position="2116"/>
    </location>
</feature>
<feature type="domain" description="Carrier" evidence="11">
    <location>
        <begin position="321"/>
        <end position="398"/>
    </location>
</feature>
<evidence type="ECO:0000259" key="13">
    <source>
        <dbReference type="PROSITE" id="PS52019"/>
    </source>
</evidence>
<comment type="function">
    <text evidence="1">Involved in some intermediate steps for the synthesis of the antibiotic polyketide bacillaene which is involved in secondary metabolism.</text>
</comment>
<comment type="pathway">
    <text evidence="3">Antibiotic biosynthesis; bacillaene biosynthesis.</text>
</comment>
<keyword evidence="6" id="KW-0597">Phosphoprotein</keyword>
<dbReference type="Gene3D" id="1.10.1200.10">
    <property type="entry name" value="ACP-like"/>
    <property type="match status" value="3"/>
</dbReference>
<evidence type="ECO:0000256" key="10">
    <source>
        <dbReference type="SAM" id="MobiDB-lite"/>
    </source>
</evidence>
<dbReference type="PROSITE" id="PS50075">
    <property type="entry name" value="CARRIER"/>
    <property type="match status" value="3"/>
</dbReference>
<dbReference type="CDD" id="cd00833">
    <property type="entry name" value="PKS"/>
    <property type="match status" value="2"/>
</dbReference>
<dbReference type="InterPro" id="IPR054514">
    <property type="entry name" value="RhiE-like_linker"/>
</dbReference>
<dbReference type="Proteomes" id="UP001168883">
    <property type="component" value="Unassembled WGS sequence"/>
</dbReference>
<gene>
    <name evidence="14" type="ORF">Q3C12_04665</name>
</gene>
<feature type="region of interest" description="C-terminal hotdog fold" evidence="9">
    <location>
        <begin position="136"/>
        <end position="289"/>
    </location>
</feature>
<dbReference type="InterPro" id="IPR013968">
    <property type="entry name" value="PKS_KR"/>
</dbReference>
<dbReference type="InterPro" id="IPR049900">
    <property type="entry name" value="PKS_mFAS_DH"/>
</dbReference>
<dbReference type="SMART" id="SM00822">
    <property type="entry name" value="PKS_KR"/>
    <property type="match status" value="1"/>
</dbReference>
<dbReference type="Pfam" id="PF21089">
    <property type="entry name" value="PKS_DH_N"/>
    <property type="match status" value="1"/>
</dbReference>
<dbReference type="Pfam" id="PF08659">
    <property type="entry name" value="KR"/>
    <property type="match status" value="1"/>
</dbReference>
<feature type="domain" description="PKS/mFAS DH" evidence="13">
    <location>
        <begin position="1"/>
        <end position="289"/>
    </location>
</feature>
<dbReference type="CDD" id="cd08953">
    <property type="entry name" value="KR_2_SDR_x"/>
    <property type="match status" value="1"/>
</dbReference>
<dbReference type="SMART" id="SM01294">
    <property type="entry name" value="PKS_PP_betabranch"/>
    <property type="match status" value="2"/>
</dbReference>
<dbReference type="SUPFAM" id="SSF53901">
    <property type="entry name" value="Thiolase-like"/>
    <property type="match status" value="2"/>
</dbReference>
<dbReference type="InterPro" id="IPR050091">
    <property type="entry name" value="PKS_NRPS_Biosynth_Enz"/>
</dbReference>
<evidence type="ECO:0000256" key="8">
    <source>
        <dbReference type="ARBA" id="ARBA00022737"/>
    </source>
</evidence>
<feature type="region of interest" description="Disordered" evidence="10">
    <location>
        <begin position="1510"/>
        <end position="1530"/>
    </location>
</feature>
<dbReference type="PANTHER" id="PTHR43775:SF37">
    <property type="entry name" value="SI:DKEY-61P9.11"/>
    <property type="match status" value="1"/>
</dbReference>
<feature type="active site" description="Proton acceptor; for dehydratase activity" evidence="9">
    <location>
        <position position="23"/>
    </location>
</feature>
<dbReference type="InterPro" id="IPR009081">
    <property type="entry name" value="PP-bd_ACP"/>
</dbReference>
<sequence length="2410" mass="265590">MKLPTTDTFVQRLRHSDYFVQHHRVHGICTLPGVVLLDMVYRLSASSLRTQAIELRNVVFKQPIVTSEQFDIDIYAAFTQFEDYTEITVSSRKVLSDKNADTDAAVVVNMECQLYMLYGTEAERRPGIPALNRQADKRWDMDEVYAFARKADIEHFAFMKTLGTVYRQGRHEWMELQLSSLAERHLDKFYAHAALLDGSTFAGTSFRMARNASQEVAVDTPYIPFTIERFVVYDKLPAQIYTYTEQTESDMSTDADMISRSIAICNEEGKVLAEFSNLKAKRIRRPQLITGLIEAAPQPGPNAARAELRQAARPENADDDDVEAAIAAFLKREIASVLNTSAERIDHQAGFYELGLDSIQLLEFVKLLERKVRASLYPTLLFEYSTVEKLTQYLRTNWEHAFRDAAAPSSSDPCPVRSEAPPVKGTENQPHVPKQVRPLIYEPVWVQAEPNERCLAKGSVNLPRIVVLYNESAGWKSRIEQLPGVSHVVALPSGMPDATAEYRQKFAAMFTLVQQQLHLHHEGLLLQIVADADEREGDVFGLEGLLRTAVLEYPKLCAQIIKLDLSGPAACEQAAGVIEREALSRSAGTASIWYRGDLLQRCVRRLKETAFSALPRQTPYQSPYQPGGVYIITGGTGGLGYRLAHHIAGQTKAKLALIGRSGYDAAIEQKLERIREKGSEAVYVQADITKFGELEQAINFLRAQWGRIEGVFHCAGTVNDQLIAHKLASDLNDVLLPKIQGMWNLDQALQSEELGFFVAFSSVSAVLGNRGQSDYAGANACMDRMALQRNENVKKGRRSGRTYTINWPLWAEGGMRIDEKLRRAMYVSSGLTLLPTEEGMQLLDRILSQDKPQLTVLYGEDNLIREHLRANLLLEEPDANETGEQAVSVSKESSRENMLHQEPDGEDIAVIGVAGRYPKADNLDEFYRNLKEGKDCIAGIPKERWQNQRLPYNIDDYYKYGGFLNRIDDFDPLFFHISPYQAEMMDPQSRLFLQTAWEACEDAGFLIDRNRHDDASSGNRSVGVFAGVFWSHYELFSAELSQRGAPAAFGVNAASIPNTVSYHLNFHGPSMAVDSMCSSSLTAIHLACESIRRGECRYAIAGGVNLVTHPHKYVFLKQAKFLSTEGKCRSFGKGGDGYVPGEGVGAVLITTVAEAEKHGYPIYAVIKGSALNHTGRTSGATVPDPVTQSEVIASALAAAHIDPRTIGYIEAHGTGTSLGDPIELQGLERVYGAAGADKQTCAIGSVKSSIGHLEAAAGIAGLTKLLLQFRHKEIFPSLHAEELNPFIPFESTSFYVERGNKAWRRKVMLANGQKWEIPLRAGISSFGANGSNAHLVMEEYVPPAQPEPESLFSAIAGIVPLSAKNDERLRQYMLKLMQYLSNPHQELRLADIAYTFQTGRNAMTCRASFIAADVRDLVEQLKLYLETGRKRASGNASVPLTAIHSGTDRHDAEALIRDLASAGDLERIAQLWEEGMSVDWNSLYGDVKPKLLHAPTYPFARNSYWVPDDLTHSGAGESTPGDNEPESERAAVCQAGETDTDRLAEKIRSSVTQMAAKMLKVKPSEIDAAVELSEYGFDSILFTELANQMNRAYGLELTPALFFERTTVLQLAEYLVQEYPNKLSDVLAVPATALATAPAARPLNAFNRPPSDRPNVGSHSAAQAAVPLSDYAPAQNEPIAIIGMSARFPMAEDVDQFWDNLVGGKDCMSEVPKDRWDWEAHYGDPHQERRKTNVKWGGFITDIDKFDPLFFGISPREADLMDPQQRLLMMYIWKAIEDAGYSASSLSGTDMGLFIGTGSSGYNVLMAQSNEALEAYSITATVPSVGPNRMSHFLNVHGPSEPIETSCSSSLVAIHRAVAAIRSGDCDTAVAGGVNTILSLEAHISLNKAGMLSKDGRCKAFSEQADGYARGEGVGMIVLKKLKDAELAGDHIYGIIRGTGVNHGGKASSLTAPNPKAQTALLKTAYAKANIDPATVSFIEAHGTGTPLGDPIEINALKSAFRQLQQFGSLNSAAQTGPAYCGIGSVKTNIGHLEMAAGIAGVIKVLLQMKHRKLVKSLHADKLNPYIQLEGSPFYIVRETREWTALKNRDGYDMPRRAGVSSFGFGGSNAHVILEEYIPRDAAQPSDTFVVSPQNPAVIVLSAKTKERLQEQARQLLNELRKRDYTDEQLARIAYTLQTGREAMEARAGFIASSIGELANKLEIYLEHGSEAAEAHEGLVQQNKGMIALFKADEELMEAVEQWIKRRKYNKLLELWVKGLDVDWEVIYGESRPQRISLPTYPFCKESCWIGNRRQSYSADTASLASGEKRGAGQPENEPAVNGSAQSGFEPEHAEYSEQEVLHIIADLLGVQPDELKLQAPLSQYGMSSILMLQLLQRLQTKFGPSVNPSDIAACGTIGDIIDILTVPSH</sequence>
<feature type="region of interest" description="Disordered" evidence="10">
    <location>
        <begin position="2301"/>
        <end position="2332"/>
    </location>
</feature>
<evidence type="ECO:0000256" key="5">
    <source>
        <dbReference type="ARBA" id="ARBA00022490"/>
    </source>
</evidence>
<dbReference type="SUPFAM" id="SSF47336">
    <property type="entry name" value="ACP-like"/>
    <property type="match status" value="3"/>
</dbReference>
<keyword evidence="15" id="KW-1185">Reference proteome</keyword>
<feature type="region of interest" description="N-terminal hotdog fold" evidence="9">
    <location>
        <begin position="1"/>
        <end position="121"/>
    </location>
</feature>
<protein>
    <submittedName>
        <fullName evidence="14">SDR family NAD(P)-dependent oxidoreductase</fullName>
    </submittedName>
</protein>
<dbReference type="InterPro" id="IPR036736">
    <property type="entry name" value="ACP-like_sf"/>
</dbReference>
<feature type="domain" description="Ketosynthase family 3 (KS3)" evidence="12">
    <location>
        <begin position="905"/>
        <end position="1339"/>
    </location>
</feature>
<dbReference type="InterPro" id="IPR049551">
    <property type="entry name" value="PKS_DH_C"/>
</dbReference>
<proteinExistence type="predicted"/>
<dbReference type="PANTHER" id="PTHR43775">
    <property type="entry name" value="FATTY ACID SYNTHASE"/>
    <property type="match status" value="1"/>
</dbReference>
<evidence type="ECO:0000259" key="12">
    <source>
        <dbReference type="PROSITE" id="PS52004"/>
    </source>
</evidence>
<dbReference type="PROSITE" id="PS00012">
    <property type="entry name" value="PHOSPHOPANTETHEINE"/>
    <property type="match status" value="2"/>
</dbReference>
<evidence type="ECO:0000313" key="14">
    <source>
        <dbReference type="EMBL" id="MDO3676285.1"/>
    </source>
</evidence>
<evidence type="ECO:0000256" key="3">
    <source>
        <dbReference type="ARBA" id="ARBA00004789"/>
    </source>
</evidence>
<keyword evidence="4" id="KW-0596">Phosphopantetheine</keyword>
<evidence type="ECO:0000256" key="1">
    <source>
        <dbReference type="ARBA" id="ARBA00003299"/>
    </source>
</evidence>
<dbReference type="Gene3D" id="3.40.47.10">
    <property type="match status" value="2"/>
</dbReference>
<dbReference type="Pfam" id="PF00109">
    <property type="entry name" value="ketoacyl-synt"/>
    <property type="match status" value="2"/>
</dbReference>
<dbReference type="Pfam" id="PF22336">
    <property type="entry name" value="RhiE-like_linker"/>
    <property type="match status" value="2"/>
</dbReference>
<dbReference type="InterPro" id="IPR020841">
    <property type="entry name" value="PKS_Beta-ketoAc_synthase_dom"/>
</dbReference>
<dbReference type="Gene3D" id="1.10.1240.100">
    <property type="match status" value="2"/>
</dbReference>
<dbReference type="InterPro" id="IPR020806">
    <property type="entry name" value="PKS_PP-bd"/>
</dbReference>
<dbReference type="Gene3D" id="3.10.129.110">
    <property type="entry name" value="Polyketide synthase dehydratase"/>
    <property type="match status" value="1"/>
</dbReference>
<feature type="region of interest" description="Disordered" evidence="10">
    <location>
        <begin position="405"/>
        <end position="432"/>
    </location>
</feature>
<dbReference type="PROSITE" id="PS52004">
    <property type="entry name" value="KS3_2"/>
    <property type="match status" value="2"/>
</dbReference>
<dbReference type="Pfam" id="PF00550">
    <property type="entry name" value="PP-binding"/>
    <property type="match status" value="3"/>
</dbReference>
<dbReference type="InterPro" id="IPR014030">
    <property type="entry name" value="Ketoacyl_synth_N"/>
</dbReference>
<dbReference type="SMART" id="SM00825">
    <property type="entry name" value="PKS_KS"/>
    <property type="match status" value="2"/>
</dbReference>
<organism evidence="14 15">
    <name type="scientific">Paenibacillus ehimensis</name>
    <dbReference type="NCBI Taxonomy" id="79264"/>
    <lineage>
        <taxon>Bacteria</taxon>
        <taxon>Bacillati</taxon>
        <taxon>Bacillota</taxon>
        <taxon>Bacilli</taxon>
        <taxon>Bacillales</taxon>
        <taxon>Paenibacillaceae</taxon>
        <taxon>Paenibacillus</taxon>
    </lineage>
</organism>
<evidence type="ECO:0000256" key="2">
    <source>
        <dbReference type="ARBA" id="ARBA00004496"/>
    </source>
</evidence>
<evidence type="ECO:0000259" key="11">
    <source>
        <dbReference type="PROSITE" id="PS50075"/>
    </source>
</evidence>
<keyword evidence="5" id="KW-0963">Cytoplasm</keyword>
<dbReference type="SUPFAM" id="SSF51735">
    <property type="entry name" value="NAD(P)-binding Rossmann-fold domains"/>
    <property type="match status" value="1"/>
</dbReference>
<evidence type="ECO:0000256" key="4">
    <source>
        <dbReference type="ARBA" id="ARBA00022450"/>
    </source>
</evidence>
<dbReference type="EMBL" id="JAUMKJ010000004">
    <property type="protein sequence ID" value="MDO3676285.1"/>
    <property type="molecule type" value="Genomic_DNA"/>
</dbReference>
<dbReference type="InterPro" id="IPR049552">
    <property type="entry name" value="PKS_DH_N"/>
</dbReference>
<dbReference type="InterPro" id="IPR016039">
    <property type="entry name" value="Thiolase-like"/>
</dbReference>